<evidence type="ECO:0000313" key="3">
    <source>
        <dbReference type="Proteomes" id="UP001642540"/>
    </source>
</evidence>
<dbReference type="EMBL" id="CAXLJM020000017">
    <property type="protein sequence ID" value="CAL8083896.1"/>
    <property type="molecule type" value="Genomic_DNA"/>
</dbReference>
<feature type="transmembrane region" description="Helical" evidence="1">
    <location>
        <begin position="128"/>
        <end position="147"/>
    </location>
</feature>
<evidence type="ECO:0008006" key="4">
    <source>
        <dbReference type="Google" id="ProtNLM"/>
    </source>
</evidence>
<protein>
    <recommendedName>
        <fullName evidence="4">Transmembrane protein</fullName>
    </recommendedName>
</protein>
<dbReference type="Proteomes" id="UP001642540">
    <property type="component" value="Unassembled WGS sequence"/>
</dbReference>
<feature type="transmembrane region" description="Helical" evidence="1">
    <location>
        <begin position="12"/>
        <end position="38"/>
    </location>
</feature>
<keyword evidence="3" id="KW-1185">Reference proteome</keyword>
<comment type="caution">
    <text evidence="2">The sequence shown here is derived from an EMBL/GenBank/DDBJ whole genome shotgun (WGS) entry which is preliminary data.</text>
</comment>
<keyword evidence="1" id="KW-0472">Membrane</keyword>
<name>A0ABP1PZU0_9HEXA</name>
<keyword evidence="1" id="KW-1133">Transmembrane helix</keyword>
<proteinExistence type="predicted"/>
<organism evidence="2 3">
    <name type="scientific">Orchesella dallaii</name>
    <dbReference type="NCBI Taxonomy" id="48710"/>
    <lineage>
        <taxon>Eukaryota</taxon>
        <taxon>Metazoa</taxon>
        <taxon>Ecdysozoa</taxon>
        <taxon>Arthropoda</taxon>
        <taxon>Hexapoda</taxon>
        <taxon>Collembola</taxon>
        <taxon>Entomobryomorpha</taxon>
        <taxon>Entomobryoidea</taxon>
        <taxon>Orchesellidae</taxon>
        <taxon>Orchesellinae</taxon>
        <taxon>Orchesella</taxon>
    </lineage>
</organism>
<sequence length="237" mass="27057">MACSCCMLSQNGVKILAIIDAVLGFVNLGLFALCIKYLPNYYEGWTWSESENDWIEDEKISANDFIIPIIITIFQILLAFMLHYVAIHRDYRNCRIWIMVKAIVVVLHTASLLYIWNDELLDNFSLGITAFPLCYKIFEIFEVFLFLRILNKENQTDNGIIYSTVPTSTAPPPPPSDLAEQQPCATSDFPQSQYASCDQENIYYPLQQPGPVVPPEQVNYPVITEKYPVISENAYFA</sequence>
<reference evidence="2 3" key="1">
    <citation type="submission" date="2024-08" db="EMBL/GenBank/DDBJ databases">
        <authorList>
            <person name="Cucini C."/>
            <person name="Frati F."/>
        </authorList>
    </citation>
    <scope>NUCLEOTIDE SEQUENCE [LARGE SCALE GENOMIC DNA]</scope>
</reference>
<accession>A0ABP1PZU0</accession>
<evidence type="ECO:0000313" key="2">
    <source>
        <dbReference type="EMBL" id="CAL8083896.1"/>
    </source>
</evidence>
<gene>
    <name evidence="2" type="ORF">ODALV1_LOCUS5631</name>
</gene>
<evidence type="ECO:0000256" key="1">
    <source>
        <dbReference type="SAM" id="Phobius"/>
    </source>
</evidence>
<feature type="transmembrane region" description="Helical" evidence="1">
    <location>
        <begin position="98"/>
        <end position="116"/>
    </location>
</feature>
<feature type="transmembrane region" description="Helical" evidence="1">
    <location>
        <begin position="65"/>
        <end position="86"/>
    </location>
</feature>
<keyword evidence="1" id="KW-0812">Transmembrane</keyword>